<evidence type="ECO:0000256" key="2">
    <source>
        <dbReference type="ARBA" id="ARBA00004050"/>
    </source>
</evidence>
<feature type="transmembrane region" description="Helical" evidence="10">
    <location>
        <begin position="58"/>
        <end position="79"/>
    </location>
</feature>
<comment type="cofactor">
    <cofactor evidence="1">
        <name>heme</name>
        <dbReference type="ChEBI" id="CHEBI:30413"/>
    </cofactor>
</comment>
<organism evidence="11 12">
    <name type="scientific">Bordetella flabilis</name>
    <dbReference type="NCBI Taxonomy" id="463014"/>
    <lineage>
        <taxon>Bacteria</taxon>
        <taxon>Pseudomonadati</taxon>
        <taxon>Pseudomonadota</taxon>
        <taxon>Betaproteobacteria</taxon>
        <taxon>Burkholderiales</taxon>
        <taxon>Alcaligenaceae</taxon>
        <taxon>Bordetella</taxon>
    </lineage>
</organism>
<feature type="transmembrane region" description="Helical" evidence="10">
    <location>
        <begin position="91"/>
        <end position="111"/>
    </location>
</feature>
<sequence>MAALSVRTQARLWYLQRVSAMVMAVFVAVHIGIIVYAVRGGLSGGEILARTQGSVGFAAFYGLFVLACAVHVPIGLLRIAEEWLRWRGPSAAVAALAFGLLLAGMGLRAVYGVVA</sequence>
<evidence type="ECO:0000256" key="6">
    <source>
        <dbReference type="ARBA" id="ARBA00022723"/>
    </source>
</evidence>
<keyword evidence="7 10" id="KW-1133">Transmembrane helix</keyword>
<evidence type="ECO:0000256" key="10">
    <source>
        <dbReference type="SAM" id="Phobius"/>
    </source>
</evidence>
<keyword evidence="8" id="KW-0408">Iron</keyword>
<keyword evidence="5 10" id="KW-0812">Transmembrane</keyword>
<comment type="function">
    <text evidence="2">Membrane-anchoring subunit of succinate dehydrogenase (SDH).</text>
</comment>
<keyword evidence="9 10" id="KW-0472">Membrane</keyword>
<feature type="transmembrane region" description="Helical" evidence="10">
    <location>
        <begin position="12"/>
        <end position="38"/>
    </location>
</feature>
<dbReference type="OrthoDB" id="8779376at2"/>
<dbReference type="Gene3D" id="1.20.1300.10">
    <property type="entry name" value="Fumarate reductase/succinate dehydrogenase, transmembrane subunit"/>
    <property type="match status" value="1"/>
</dbReference>
<dbReference type="SUPFAM" id="SSF81343">
    <property type="entry name" value="Fumarate reductase respiratory complex transmembrane subunits"/>
    <property type="match status" value="1"/>
</dbReference>
<dbReference type="Pfam" id="PF01127">
    <property type="entry name" value="Sdh_cyt"/>
    <property type="match status" value="1"/>
</dbReference>
<evidence type="ECO:0000256" key="4">
    <source>
        <dbReference type="ARBA" id="ARBA00022617"/>
    </source>
</evidence>
<evidence type="ECO:0000313" key="11">
    <source>
        <dbReference type="EMBL" id="ANN78947.1"/>
    </source>
</evidence>
<dbReference type="GO" id="GO:0016020">
    <property type="term" value="C:membrane"/>
    <property type="evidence" value="ECO:0007669"/>
    <property type="project" value="InterPro"/>
</dbReference>
<dbReference type="InterPro" id="IPR034804">
    <property type="entry name" value="SQR/QFR_C/D"/>
</dbReference>
<dbReference type="InterPro" id="IPR000701">
    <property type="entry name" value="SuccDH_FuR_B_TM-su"/>
</dbReference>
<evidence type="ECO:0000256" key="3">
    <source>
        <dbReference type="ARBA" id="ARBA00004370"/>
    </source>
</evidence>
<dbReference type="AlphaFoldDB" id="A0A193GFV9"/>
<proteinExistence type="predicted"/>
<gene>
    <name evidence="11" type="ORF">BAU07_19115</name>
</gene>
<reference evidence="11 12" key="1">
    <citation type="submission" date="2016-06" db="EMBL/GenBank/DDBJ databases">
        <title>Complete genome sequences of Bordetella bronchialis and Bordetella flabilis.</title>
        <authorList>
            <person name="LiPuma J.J."/>
            <person name="Spilker T."/>
        </authorList>
    </citation>
    <scope>NUCLEOTIDE SEQUENCE [LARGE SCALE GENOMIC DNA]</scope>
    <source>
        <strain evidence="11 12">AU10664</strain>
    </source>
</reference>
<comment type="subcellular location">
    <subcellularLocation>
        <location evidence="3">Membrane</location>
    </subcellularLocation>
</comment>
<name>A0A193GFV9_9BORD</name>
<keyword evidence="6" id="KW-0479">Metal-binding</keyword>
<accession>A0A193GFV9</accession>
<evidence type="ECO:0000256" key="5">
    <source>
        <dbReference type="ARBA" id="ARBA00022692"/>
    </source>
</evidence>
<dbReference type="Proteomes" id="UP000091926">
    <property type="component" value="Chromosome"/>
</dbReference>
<evidence type="ECO:0000256" key="8">
    <source>
        <dbReference type="ARBA" id="ARBA00023004"/>
    </source>
</evidence>
<evidence type="ECO:0000256" key="7">
    <source>
        <dbReference type="ARBA" id="ARBA00022989"/>
    </source>
</evidence>
<evidence type="ECO:0000256" key="9">
    <source>
        <dbReference type="ARBA" id="ARBA00023136"/>
    </source>
</evidence>
<protein>
    <submittedName>
        <fullName evidence="11">Succinate dehydrogenase</fullName>
    </submittedName>
</protein>
<dbReference type="STRING" id="463014.BAU07_19115"/>
<evidence type="ECO:0000313" key="12">
    <source>
        <dbReference type="Proteomes" id="UP000091926"/>
    </source>
</evidence>
<dbReference type="EMBL" id="CP016172">
    <property type="protein sequence ID" value="ANN78947.1"/>
    <property type="molecule type" value="Genomic_DNA"/>
</dbReference>
<keyword evidence="12" id="KW-1185">Reference proteome</keyword>
<dbReference type="RefSeq" id="WP_066660962.1">
    <property type="nucleotide sequence ID" value="NZ_CBCSCL010000012.1"/>
</dbReference>
<keyword evidence="4" id="KW-0349">Heme</keyword>
<evidence type="ECO:0000256" key="1">
    <source>
        <dbReference type="ARBA" id="ARBA00001971"/>
    </source>
</evidence>
<dbReference type="KEGG" id="bfz:BAU07_19115"/>